<keyword evidence="1" id="KW-0175">Coiled coil</keyword>
<evidence type="ECO:0000313" key="2">
    <source>
        <dbReference type="EMBL" id="VDM47329.1"/>
    </source>
</evidence>
<feature type="coiled-coil region" evidence="1">
    <location>
        <begin position="32"/>
        <end position="88"/>
    </location>
</feature>
<evidence type="ECO:0000256" key="1">
    <source>
        <dbReference type="SAM" id="Coils"/>
    </source>
</evidence>
<reference evidence="2 3" key="2">
    <citation type="submission" date="2018-11" db="EMBL/GenBank/DDBJ databases">
        <authorList>
            <consortium name="Pathogen Informatics"/>
        </authorList>
    </citation>
    <scope>NUCLEOTIDE SEQUENCE [LARGE SCALE GENOMIC DNA]</scope>
</reference>
<reference evidence="4" key="1">
    <citation type="submission" date="2016-06" db="UniProtKB">
        <authorList>
            <consortium name="WormBaseParasite"/>
        </authorList>
    </citation>
    <scope>IDENTIFICATION</scope>
</reference>
<proteinExistence type="predicted"/>
<evidence type="ECO:0000313" key="4">
    <source>
        <dbReference type="WBParaSite" id="TCNE_0001600901-mRNA-1"/>
    </source>
</evidence>
<dbReference type="WBParaSite" id="TCNE_0001600901-mRNA-1">
    <property type="protein sequence ID" value="TCNE_0001600901-mRNA-1"/>
    <property type="gene ID" value="TCNE_0001600901"/>
</dbReference>
<keyword evidence="3" id="KW-1185">Reference proteome</keyword>
<name>A0A183V5I8_TOXCA</name>
<organism evidence="3 4">
    <name type="scientific">Toxocara canis</name>
    <name type="common">Canine roundworm</name>
    <dbReference type="NCBI Taxonomy" id="6265"/>
    <lineage>
        <taxon>Eukaryota</taxon>
        <taxon>Metazoa</taxon>
        <taxon>Ecdysozoa</taxon>
        <taxon>Nematoda</taxon>
        <taxon>Chromadorea</taxon>
        <taxon>Rhabditida</taxon>
        <taxon>Spirurina</taxon>
        <taxon>Ascaridomorpha</taxon>
        <taxon>Ascaridoidea</taxon>
        <taxon>Toxocaridae</taxon>
        <taxon>Toxocara</taxon>
    </lineage>
</organism>
<dbReference type="EMBL" id="UYWY01023262">
    <property type="protein sequence ID" value="VDM47329.1"/>
    <property type="molecule type" value="Genomic_DNA"/>
</dbReference>
<evidence type="ECO:0000313" key="3">
    <source>
        <dbReference type="Proteomes" id="UP000050794"/>
    </source>
</evidence>
<dbReference type="AlphaFoldDB" id="A0A183V5I8"/>
<accession>A0A183V5I8</accession>
<sequence length="536" mass="59668">MLDMQVMDEHYARAYERSVRLTNKLTQRDEEIAAVKVELAETKSELEHQKRAVKVLQEAGDSSESQAVEVLIENCEALSDDLERAHDKIVSLRGVCTRNATQLEELRRQRETETNDITKVVDSWNKITQQEASVMDSHGERLLSQLRSSEQMLSKQISGLIAQVEKSAKEMEKTVNRVHDEAIAEYGNHTDNVLAAIEEMKQLNANYVNIFMTLVATARKGVDSISQQHIALVKSIDAHLKAEEESFSQRAEQGRERQKRLEILKEDLHSKTQVALKDFMMSSASISDKVYGSIEKEREECHKSASAFRDTQMAQITAGDGQLKQMSAAASNAASELDQNALLFDNEEGKLRAAVEKEKDRLVTERSSLKASIEHIYSECHSTQENLGAIAEAALDSASRIMDSARLNASRSESNTEKIKSTLAFSQETFDDFVTAKFETAVSSGKTPSRVARSFPIEAVKIPDAGQPRESLLEVPSNVLSPQTLKGVRSKLAVEDVSEHEDEGVGLASNYCLSLEAARLRDGIRWGPWLVSTQIV</sequence>
<dbReference type="Proteomes" id="UP000050794">
    <property type="component" value="Unassembled WGS sequence"/>
</dbReference>
<protein>
    <submittedName>
        <fullName evidence="4">Kinesin-like protein</fullName>
    </submittedName>
</protein>
<gene>
    <name evidence="2" type="ORF">TCNE_LOCUS16008</name>
</gene>